<keyword evidence="3" id="KW-1185">Reference proteome</keyword>
<keyword evidence="1" id="KW-0175">Coiled coil</keyword>
<evidence type="ECO:0000313" key="2">
    <source>
        <dbReference type="EMBL" id="AYP68731.1"/>
    </source>
</evidence>
<dbReference type="Proteomes" id="UP000275945">
    <property type="component" value="Segment"/>
</dbReference>
<sequence>MMVKRQIEVDIQDVYKKMVSDMADLKMEQAESYAEKQALYRYIEELEAQVQSLQELLEATEEKE</sequence>
<dbReference type="EMBL" id="MH884513">
    <property type="protein sequence ID" value="AYP68731.1"/>
    <property type="molecule type" value="Genomic_DNA"/>
</dbReference>
<proteinExistence type="predicted"/>
<protein>
    <submittedName>
        <fullName evidence="2">Uncharacterized protein</fullName>
    </submittedName>
</protein>
<accession>A0A3G3BXS0</accession>
<name>A0A3G3BXS0_9CAUD</name>
<evidence type="ECO:0000256" key="1">
    <source>
        <dbReference type="SAM" id="Coils"/>
    </source>
</evidence>
<reference evidence="2 3" key="1">
    <citation type="submission" date="2018-09" db="EMBL/GenBank/DDBJ databases">
        <title>Comparative Genomic Analysis of Eight Novel Haloalkaliphilic Bacteriophages from Lake Elmenteita, Kenya.</title>
        <authorList>
            <person name="Akhwale J.K."/>
        </authorList>
    </citation>
    <scope>NUCLEOTIDE SEQUENCE [LARGE SCALE GENOMIC DNA]</scope>
</reference>
<organism evidence="2 3">
    <name type="scientific">Bacillus phage vB_BpsS-36</name>
    <dbReference type="NCBI Taxonomy" id="2419622"/>
    <lineage>
        <taxon>Viruses</taxon>
        <taxon>Duplodnaviria</taxon>
        <taxon>Heunggongvirae</taxon>
        <taxon>Uroviricota</taxon>
        <taxon>Caudoviricetes</taxon>
        <taxon>Ehrlichviridae</taxon>
        <taxon>Nairobivirus</taxon>
        <taxon>Nairobivirus nv36</taxon>
    </lineage>
</organism>
<gene>
    <name evidence="2" type="ORF">BpsS36_00025</name>
</gene>
<evidence type="ECO:0000313" key="3">
    <source>
        <dbReference type="Proteomes" id="UP000275945"/>
    </source>
</evidence>
<feature type="coiled-coil region" evidence="1">
    <location>
        <begin position="36"/>
        <end position="63"/>
    </location>
</feature>